<comment type="caution">
    <text evidence="3">The sequence shown here is derived from an EMBL/GenBank/DDBJ whole genome shotgun (WGS) entry which is preliminary data.</text>
</comment>
<evidence type="ECO:0000313" key="3">
    <source>
        <dbReference type="EMBL" id="TXC65088.1"/>
    </source>
</evidence>
<protein>
    <recommendedName>
        <fullName evidence="5">TIGR02611 family protein</fullName>
    </recommendedName>
</protein>
<accession>A0A5C6TZS4</accession>
<keyword evidence="2" id="KW-0812">Transmembrane</keyword>
<feature type="transmembrane region" description="Helical" evidence="2">
    <location>
        <begin position="20"/>
        <end position="37"/>
    </location>
</feature>
<sequence>MSVRGSWSRWTAIPLVRQLLFLLGCLLMLVSPIVGAIPGPGGIFVFAAGLGLALKYSGWAKRMYVRFKRKHPQKGRWADWGMRRASARRREEIRKRREAPHAPTRIEAGGD</sequence>
<dbReference type="AlphaFoldDB" id="A0A5C6TZS4"/>
<evidence type="ECO:0000313" key="4">
    <source>
        <dbReference type="Proteomes" id="UP000321249"/>
    </source>
</evidence>
<keyword evidence="2" id="KW-1133">Transmembrane helix</keyword>
<keyword evidence="2" id="KW-0472">Membrane</keyword>
<gene>
    <name evidence="3" type="ORF">FRZ32_14225</name>
</gene>
<evidence type="ECO:0000256" key="1">
    <source>
        <dbReference type="SAM" id="MobiDB-lite"/>
    </source>
</evidence>
<organism evidence="3 4">
    <name type="scientific">Allosphingosinicella ginsenosidimutans</name>
    <dbReference type="NCBI Taxonomy" id="1176539"/>
    <lineage>
        <taxon>Bacteria</taxon>
        <taxon>Pseudomonadati</taxon>
        <taxon>Pseudomonadota</taxon>
        <taxon>Alphaproteobacteria</taxon>
        <taxon>Sphingomonadales</taxon>
        <taxon>Sphingomonadaceae</taxon>
        <taxon>Allosphingosinicella</taxon>
    </lineage>
</organism>
<dbReference type="OrthoDB" id="7594663at2"/>
<evidence type="ECO:0008006" key="5">
    <source>
        <dbReference type="Google" id="ProtNLM"/>
    </source>
</evidence>
<proteinExistence type="predicted"/>
<dbReference type="EMBL" id="VOQQ01000001">
    <property type="protein sequence ID" value="TXC65088.1"/>
    <property type="molecule type" value="Genomic_DNA"/>
</dbReference>
<feature type="region of interest" description="Disordered" evidence="1">
    <location>
        <begin position="84"/>
        <end position="111"/>
    </location>
</feature>
<feature type="transmembrane region" description="Helical" evidence="2">
    <location>
        <begin position="43"/>
        <end position="60"/>
    </location>
</feature>
<dbReference type="Proteomes" id="UP000321249">
    <property type="component" value="Unassembled WGS sequence"/>
</dbReference>
<evidence type="ECO:0000256" key="2">
    <source>
        <dbReference type="SAM" id="Phobius"/>
    </source>
</evidence>
<keyword evidence="4" id="KW-1185">Reference proteome</keyword>
<name>A0A5C6TZS4_9SPHN</name>
<reference evidence="3 4" key="1">
    <citation type="journal article" date="2015" name="J. Microbiol.">
        <title>Sphingosinicella ginsenosidimutans sp. nov., with ginsenoside converting activity.</title>
        <authorList>
            <person name="Kim J.K."/>
            <person name="Kang M.S."/>
            <person name="Park S.C."/>
            <person name="Kim K.M."/>
            <person name="Choi K."/>
            <person name="Yoon M.H."/>
            <person name="Im W.T."/>
        </authorList>
    </citation>
    <scope>NUCLEOTIDE SEQUENCE [LARGE SCALE GENOMIC DNA]</scope>
    <source>
        <strain evidence="3 4">BS-11</strain>
    </source>
</reference>